<proteinExistence type="predicted"/>
<comment type="caution">
    <text evidence="2">The sequence shown here is derived from an EMBL/GenBank/DDBJ whole genome shotgun (WGS) entry which is preliminary data.</text>
</comment>
<evidence type="ECO:0000313" key="4">
    <source>
        <dbReference type="Proteomes" id="UP000657739"/>
    </source>
</evidence>
<name>A0A927HLN4_KLEPN</name>
<evidence type="ECO:0000313" key="2">
    <source>
        <dbReference type="EMBL" id="MBD3707757.1"/>
    </source>
</evidence>
<reference evidence="2" key="1">
    <citation type="submission" date="2020-07" db="EMBL/GenBank/DDBJ databases">
        <title>Clinical and genomic characterization of carbapenemase-producing Enterobacterales causing secondary infections during the COVID-19 crisis at a New York City hospital.</title>
        <authorList>
            <person name="Gomez-Simmonds A."/>
            <person name="Annavajhala M.K."/>
            <person name="Uhlemann A.-C."/>
        </authorList>
    </citation>
    <scope>NUCLEOTIDE SEQUENCE</scope>
    <source>
        <strain evidence="2">NK1593</strain>
        <strain evidence="3">NK1594</strain>
    </source>
</reference>
<dbReference type="EMBL" id="JACXTE010000001">
    <property type="protein sequence ID" value="MBD3707757.1"/>
    <property type="molecule type" value="Genomic_DNA"/>
</dbReference>
<accession>A0A927HLN4</accession>
<dbReference type="Proteomes" id="UP000622731">
    <property type="component" value="Unassembled WGS sequence"/>
</dbReference>
<evidence type="ECO:0000256" key="1">
    <source>
        <dbReference type="SAM" id="MobiDB-lite"/>
    </source>
</evidence>
<dbReference type="Proteomes" id="UP000657739">
    <property type="component" value="Unassembled WGS sequence"/>
</dbReference>
<dbReference type="AlphaFoldDB" id="A0A927HLN4"/>
<dbReference type="EMBL" id="JACXTF010000001">
    <property type="protein sequence ID" value="MBD3719572.1"/>
    <property type="molecule type" value="Genomic_DNA"/>
</dbReference>
<evidence type="ECO:0000313" key="3">
    <source>
        <dbReference type="EMBL" id="MBD3719572.1"/>
    </source>
</evidence>
<organism evidence="2 4">
    <name type="scientific">Klebsiella pneumoniae</name>
    <dbReference type="NCBI Taxonomy" id="573"/>
    <lineage>
        <taxon>Bacteria</taxon>
        <taxon>Pseudomonadati</taxon>
        <taxon>Pseudomonadota</taxon>
        <taxon>Gammaproteobacteria</taxon>
        <taxon>Enterobacterales</taxon>
        <taxon>Enterobacteriaceae</taxon>
        <taxon>Klebsiella/Raoultella group</taxon>
        <taxon>Klebsiella</taxon>
        <taxon>Klebsiella pneumoniae complex</taxon>
    </lineage>
</organism>
<feature type="region of interest" description="Disordered" evidence="1">
    <location>
        <begin position="28"/>
        <end position="66"/>
    </location>
</feature>
<sequence length="66" mass="6967">MRRGSDAIALSKERSRLALRLAGLQLRRPAGFHPRGPRKRSAAGRSGTVPAVVPDGGIHALSGLRS</sequence>
<gene>
    <name evidence="2" type="ORF">IE987_01390</name>
    <name evidence="3" type="ORF">IE988_02830</name>
</gene>
<protein>
    <submittedName>
        <fullName evidence="2">Uncharacterized protein</fullName>
    </submittedName>
</protein>